<feature type="transmembrane region" description="Helical" evidence="1">
    <location>
        <begin position="21"/>
        <end position="40"/>
    </location>
</feature>
<organism evidence="2 3">
    <name type="scientific">Desulfosporosinus metallidurans</name>
    <dbReference type="NCBI Taxonomy" id="1888891"/>
    <lineage>
        <taxon>Bacteria</taxon>
        <taxon>Bacillati</taxon>
        <taxon>Bacillota</taxon>
        <taxon>Clostridia</taxon>
        <taxon>Eubacteriales</taxon>
        <taxon>Desulfitobacteriaceae</taxon>
        <taxon>Desulfosporosinus</taxon>
    </lineage>
</organism>
<evidence type="ECO:0000313" key="3">
    <source>
        <dbReference type="Proteomes" id="UP000186102"/>
    </source>
</evidence>
<dbReference type="AlphaFoldDB" id="A0A1Q8R2E2"/>
<keyword evidence="1" id="KW-1133">Transmembrane helix</keyword>
<comment type="caution">
    <text evidence="2">The sequence shown here is derived from an EMBL/GenBank/DDBJ whole genome shotgun (WGS) entry which is preliminary data.</text>
</comment>
<proteinExistence type="predicted"/>
<reference evidence="2 3" key="1">
    <citation type="submission" date="2016-09" db="EMBL/GenBank/DDBJ databases">
        <title>Complete genome of Desulfosporosinus sp. OL.</title>
        <authorList>
            <person name="Mardanov A."/>
            <person name="Beletsky A."/>
            <person name="Panova A."/>
            <person name="Karnachuk O."/>
            <person name="Ravin N."/>
        </authorList>
    </citation>
    <scope>NUCLEOTIDE SEQUENCE [LARGE SCALE GENOMIC DNA]</scope>
    <source>
        <strain evidence="2 3">OL</strain>
    </source>
</reference>
<dbReference type="Proteomes" id="UP000186102">
    <property type="component" value="Unassembled WGS sequence"/>
</dbReference>
<protein>
    <submittedName>
        <fullName evidence="2">Uncharacterized protein</fullName>
    </submittedName>
</protein>
<keyword evidence="1" id="KW-0472">Membrane</keyword>
<name>A0A1Q8R2E2_9FIRM</name>
<sequence length="41" mass="4636">MRMVDIEWTPVQIKPVINTPFRVLVLFVVAVLTVIIVINAS</sequence>
<accession>A0A1Q8R2E2</accession>
<gene>
    <name evidence="2" type="ORF">DSOL_0486</name>
</gene>
<dbReference type="EMBL" id="MLBF01000002">
    <property type="protein sequence ID" value="OLN33776.1"/>
    <property type="molecule type" value="Genomic_DNA"/>
</dbReference>
<evidence type="ECO:0000313" key="2">
    <source>
        <dbReference type="EMBL" id="OLN33776.1"/>
    </source>
</evidence>
<dbReference type="RefSeq" id="WP_282433520.1">
    <property type="nucleotide sequence ID" value="NZ_MLBF01000002.1"/>
</dbReference>
<keyword evidence="1" id="KW-0812">Transmembrane</keyword>
<evidence type="ECO:0000256" key="1">
    <source>
        <dbReference type="SAM" id="Phobius"/>
    </source>
</evidence>
<keyword evidence="3" id="KW-1185">Reference proteome</keyword>